<sequence length="142" mass="15447">EFLGLIQFEDEHGFVVTTAITYEWKPVQCNHCKGLGHETIECRKKDGNKQQWVVKENKPAAPAMDDKVDTDGFQVVKKGSKGKNIAETDGPKVINAFVVLSDRFSSLYMPGTSQVHSVPVAEYGDENIGKTRGGGVPPVGNG</sequence>
<dbReference type="Gramene" id="evm.model.10.114">
    <property type="protein sequence ID" value="cds.evm.model.10.114"/>
    <property type="gene ID" value="evm.TU.10.114"/>
</dbReference>
<dbReference type="AlphaFoldDB" id="A0A803QIL6"/>
<organism evidence="1 2">
    <name type="scientific">Cannabis sativa</name>
    <name type="common">Hemp</name>
    <name type="synonym">Marijuana</name>
    <dbReference type="NCBI Taxonomy" id="3483"/>
    <lineage>
        <taxon>Eukaryota</taxon>
        <taxon>Viridiplantae</taxon>
        <taxon>Streptophyta</taxon>
        <taxon>Embryophyta</taxon>
        <taxon>Tracheophyta</taxon>
        <taxon>Spermatophyta</taxon>
        <taxon>Magnoliopsida</taxon>
        <taxon>eudicotyledons</taxon>
        <taxon>Gunneridae</taxon>
        <taxon>Pentapetalae</taxon>
        <taxon>rosids</taxon>
        <taxon>fabids</taxon>
        <taxon>Rosales</taxon>
        <taxon>Cannabaceae</taxon>
        <taxon>Cannabis</taxon>
    </lineage>
</organism>
<dbReference type="EnsemblPlants" id="evm.model.10.114">
    <property type="protein sequence ID" value="cds.evm.model.10.114"/>
    <property type="gene ID" value="evm.TU.10.114"/>
</dbReference>
<proteinExistence type="predicted"/>
<evidence type="ECO:0000313" key="2">
    <source>
        <dbReference type="Proteomes" id="UP000596661"/>
    </source>
</evidence>
<evidence type="ECO:0000313" key="1">
    <source>
        <dbReference type="EnsemblPlants" id="cds.evm.model.10.114"/>
    </source>
</evidence>
<dbReference type="InterPro" id="IPR036875">
    <property type="entry name" value="Znf_CCHC_sf"/>
</dbReference>
<name>A0A803QIL6_CANSA</name>
<keyword evidence="2" id="KW-1185">Reference proteome</keyword>
<dbReference type="GO" id="GO:0003676">
    <property type="term" value="F:nucleic acid binding"/>
    <property type="evidence" value="ECO:0007669"/>
    <property type="project" value="InterPro"/>
</dbReference>
<protein>
    <submittedName>
        <fullName evidence="1">Uncharacterized protein</fullName>
    </submittedName>
</protein>
<dbReference type="Proteomes" id="UP000596661">
    <property type="component" value="Unassembled WGS sequence"/>
</dbReference>
<dbReference type="EMBL" id="UZAU01000789">
    <property type="status" value="NOT_ANNOTATED_CDS"/>
    <property type="molecule type" value="Genomic_DNA"/>
</dbReference>
<dbReference type="GO" id="GO:0008270">
    <property type="term" value="F:zinc ion binding"/>
    <property type="evidence" value="ECO:0007669"/>
    <property type="project" value="InterPro"/>
</dbReference>
<dbReference type="SUPFAM" id="SSF57756">
    <property type="entry name" value="Retrovirus zinc finger-like domains"/>
    <property type="match status" value="1"/>
</dbReference>
<reference evidence="1" key="1">
    <citation type="submission" date="2021-03" db="UniProtKB">
        <authorList>
            <consortium name="EnsemblPlants"/>
        </authorList>
    </citation>
    <scope>IDENTIFICATION</scope>
</reference>
<accession>A0A803QIL6</accession>